<keyword evidence="2" id="KW-1185">Reference proteome</keyword>
<reference evidence="1 2" key="1">
    <citation type="submission" date="2019-06" db="EMBL/GenBank/DDBJ databases">
        <title>Complete genome sequence of Aeromonas hydrophila bacteriophage D3.</title>
        <authorList>
            <person name="Rai S."/>
            <person name="Tyagi A."/>
            <person name="Kumar N."/>
            <person name="Singh N."/>
        </authorList>
    </citation>
    <scope>NUCLEOTIDE SEQUENCE [LARGE SCALE GENOMIC DNA]</scope>
</reference>
<gene>
    <name evidence="1" type="ORF">D3_0006</name>
</gene>
<organism evidence="1 2">
    <name type="scientific">Aeromonas phage D3</name>
    <dbReference type="NCBI Taxonomy" id="2593327"/>
    <lineage>
        <taxon>Viruses</taxon>
        <taxon>Duplodnaviria</taxon>
        <taxon>Heunggongvirae</taxon>
        <taxon>Uroviricota</taxon>
        <taxon>Caudoviricetes</taxon>
        <taxon>Chimalliviridae</taxon>
        <taxon>Ludhianavirus</taxon>
        <taxon>Ludhianavirus D3</taxon>
    </lineage>
</organism>
<name>A0A514TVH1_9CAUD</name>
<dbReference type="EMBL" id="MN102098">
    <property type="protein sequence ID" value="QDJ97004.1"/>
    <property type="molecule type" value="Genomic_DNA"/>
</dbReference>
<evidence type="ECO:0000313" key="2">
    <source>
        <dbReference type="Proteomes" id="UP000319658"/>
    </source>
</evidence>
<protein>
    <submittedName>
        <fullName evidence="1">Uncharacterized protein</fullName>
    </submittedName>
</protein>
<evidence type="ECO:0000313" key="1">
    <source>
        <dbReference type="EMBL" id="QDJ97004.1"/>
    </source>
</evidence>
<accession>A0A514TVH1</accession>
<proteinExistence type="predicted"/>
<dbReference type="Proteomes" id="UP000319658">
    <property type="component" value="Segment"/>
</dbReference>
<sequence length="40" mass="4687">MEVGRSDGFRLEPLTYLLSAYYSLDPDKVFGRIYNREVSE</sequence>